<evidence type="ECO:0000313" key="2">
    <source>
        <dbReference type="EMBL" id="GAJ04233.1"/>
    </source>
</evidence>
<evidence type="ECO:0000256" key="1">
    <source>
        <dbReference type="SAM" id="MobiDB-lite"/>
    </source>
</evidence>
<reference evidence="2" key="1">
    <citation type="journal article" date="2014" name="Front. Microbiol.">
        <title>High frequency of phylogenetically diverse reductive dehalogenase-homologous genes in deep subseafloor sedimentary metagenomes.</title>
        <authorList>
            <person name="Kawai M."/>
            <person name="Futagami T."/>
            <person name="Toyoda A."/>
            <person name="Takaki Y."/>
            <person name="Nishi S."/>
            <person name="Hori S."/>
            <person name="Arai W."/>
            <person name="Tsubouchi T."/>
            <person name="Morono Y."/>
            <person name="Uchiyama I."/>
            <person name="Ito T."/>
            <person name="Fujiyama A."/>
            <person name="Inagaki F."/>
            <person name="Takami H."/>
        </authorList>
    </citation>
    <scope>NUCLEOTIDE SEQUENCE</scope>
    <source>
        <strain evidence="2">Expedition CK06-06</strain>
    </source>
</reference>
<sequence length="141" mass="15411">MVAQGSATLLIPDVALEHESQGNGTPYRPYSGPGITEPPILPGRRIDKLIEKAAIPAQDPTSVHTEETSGHFHAPLGDTRDIPSPPLSYGEELRLKYPNEWAATADAYSAWDADDGGSRLDRLEECRTYVWFAIHETTGIV</sequence>
<dbReference type="AlphaFoldDB" id="X1TFY5"/>
<gene>
    <name evidence="2" type="ORF">S12H4_53696</name>
</gene>
<protein>
    <submittedName>
        <fullName evidence="2">Uncharacterized protein</fullName>
    </submittedName>
</protein>
<organism evidence="2">
    <name type="scientific">marine sediment metagenome</name>
    <dbReference type="NCBI Taxonomy" id="412755"/>
    <lineage>
        <taxon>unclassified sequences</taxon>
        <taxon>metagenomes</taxon>
        <taxon>ecological metagenomes</taxon>
    </lineage>
</organism>
<accession>X1TFY5</accession>
<feature type="region of interest" description="Disordered" evidence="1">
    <location>
        <begin position="57"/>
        <end position="87"/>
    </location>
</feature>
<name>X1TFY5_9ZZZZ</name>
<proteinExistence type="predicted"/>
<feature type="non-terminal residue" evidence="2">
    <location>
        <position position="141"/>
    </location>
</feature>
<comment type="caution">
    <text evidence="2">The sequence shown here is derived from an EMBL/GenBank/DDBJ whole genome shotgun (WGS) entry which is preliminary data.</text>
</comment>
<dbReference type="EMBL" id="BARW01034228">
    <property type="protein sequence ID" value="GAJ04233.1"/>
    <property type="molecule type" value="Genomic_DNA"/>
</dbReference>